<dbReference type="PANTHER" id="PTHR33678">
    <property type="entry name" value="BLL1576 PROTEIN"/>
    <property type="match status" value="1"/>
</dbReference>
<proteinExistence type="predicted"/>
<organism evidence="2 3">
    <name type="scientific">Xanthobacter agilis</name>
    <dbReference type="NCBI Taxonomy" id="47492"/>
    <lineage>
        <taxon>Bacteria</taxon>
        <taxon>Pseudomonadati</taxon>
        <taxon>Pseudomonadota</taxon>
        <taxon>Alphaproteobacteria</taxon>
        <taxon>Hyphomicrobiales</taxon>
        <taxon>Xanthobacteraceae</taxon>
        <taxon>Xanthobacter</taxon>
    </lineage>
</organism>
<reference evidence="2 3" key="1">
    <citation type="submission" date="2023-07" db="EMBL/GenBank/DDBJ databases">
        <title>Genomic Encyclopedia of Type Strains, Phase IV (KMG-IV): sequencing the most valuable type-strain genomes for metagenomic binning, comparative biology and taxonomic classification.</title>
        <authorList>
            <person name="Goeker M."/>
        </authorList>
    </citation>
    <scope>NUCLEOTIDE SEQUENCE [LARGE SCALE GENOMIC DNA]</scope>
    <source>
        <strain evidence="2 3">DSM 3770</strain>
    </source>
</reference>
<dbReference type="PANTHER" id="PTHR33678:SF1">
    <property type="entry name" value="BLL1576 PROTEIN"/>
    <property type="match status" value="1"/>
</dbReference>
<dbReference type="InterPro" id="IPR052344">
    <property type="entry name" value="Transposase-related"/>
</dbReference>
<dbReference type="EMBL" id="JAUSVY010000007">
    <property type="protein sequence ID" value="MDQ0506429.1"/>
    <property type="molecule type" value="Genomic_DNA"/>
</dbReference>
<gene>
    <name evidence="2" type="ORF">QOZ94_003238</name>
</gene>
<protein>
    <recommendedName>
        <fullName evidence="1">Transposase IS66 central domain-containing protein</fullName>
    </recommendedName>
</protein>
<feature type="domain" description="Transposase IS66 central" evidence="1">
    <location>
        <begin position="5"/>
        <end position="47"/>
    </location>
</feature>
<dbReference type="Proteomes" id="UP001241747">
    <property type="component" value="Unassembled WGS sequence"/>
</dbReference>
<keyword evidence="3" id="KW-1185">Reference proteome</keyword>
<dbReference type="InterPro" id="IPR004291">
    <property type="entry name" value="Transposase_IS66_central"/>
</dbReference>
<sequence length="177" mass="18671">MEGDDGFATVLDESRACFSNNAAERALRGFAVGRRAWLFAGSHRGARRAAAMATLIAMAKHSNVDPQAGLADARACIAGLRRAASPNGCHGAGKRAAPASAKPPDGMAADANVVTIALATQMLCETDDRLWALADQMDPEDGLVWIHATDERQTAAFRSVGIENLKDLIADQHTTES</sequence>
<dbReference type="Pfam" id="PF03050">
    <property type="entry name" value="DDE_Tnp_IS66"/>
    <property type="match status" value="1"/>
</dbReference>
<comment type="caution">
    <text evidence="2">The sequence shown here is derived from an EMBL/GenBank/DDBJ whole genome shotgun (WGS) entry which is preliminary data.</text>
</comment>
<name>A0ABU0LH28_XANAG</name>
<accession>A0ABU0LH28</accession>
<evidence type="ECO:0000259" key="1">
    <source>
        <dbReference type="Pfam" id="PF03050"/>
    </source>
</evidence>
<evidence type="ECO:0000313" key="3">
    <source>
        <dbReference type="Proteomes" id="UP001241747"/>
    </source>
</evidence>
<evidence type="ECO:0000313" key="2">
    <source>
        <dbReference type="EMBL" id="MDQ0506429.1"/>
    </source>
</evidence>